<dbReference type="PROSITE" id="PS51671">
    <property type="entry name" value="ACT"/>
    <property type="match status" value="1"/>
</dbReference>
<dbReference type="Pfam" id="PF13328">
    <property type="entry name" value="HD_4"/>
    <property type="match status" value="1"/>
</dbReference>
<evidence type="ECO:0000256" key="2">
    <source>
        <dbReference type="ARBA" id="ARBA00014315"/>
    </source>
</evidence>
<dbReference type="InterPro" id="IPR002912">
    <property type="entry name" value="ACT_dom"/>
</dbReference>
<sequence length="749" mass="82767">MMRQYELVERVRRYNPATDENLLNRAYVYAMRAHGTQKRASGDPFFAHPLEVAGILTDLRLDDATIVAAVLHDTVEDTTATLDEISELFGPEIGALVDGLTKLKRLDLVSKRAAQGENFRKLLLAVAADVRVLLVKLADRLHNMRTLHHMRVDKRERIAQETLDIYAPLAGRMGMQELREELEDLALRNLKPEIYATIEQRLADLTAKSERLVESIERDLTTRLAAQGIVAEVTGRQKRPYSISAKMERKSVAFEQLSDIFGFRVIVQTLADCYATLGVVHTTWPMVPGRYKDYISTPKQNDYRSIHTTVIGPKSQRVELQIRTAAMDEIAEYGIAAHALYKDKAGRDARGREETGVPPHLATESGAYQWLRRTIELLAEGDSPEEFLEHTKLELFQDQVFCFTPKGRLIALPRGATPIDFAYAVHTDVGNSAVGAKINGRMAPLLHELVNGDEVEIARADGQSPPAAWESLVVTGKARSAIRRATRSAVRRQYAGLGRQILDRAFERAARSFSEDKLRGALPRLARTSTEDVFAAVGRGEMFSGDVVRAVYPDHKDERRTGAAPLQQPAAGGAGRLSLSKDQTMRLTFPEGSAEAGRPDAIPIRGLDTDLPVSFAPNGGAVPGDRIVGILTPGIGVTIYPIQSAALAAFDNEPDRWLDVRWDVEAGASERFPARLALQSINEPGVLASIAQVIADHDGNIDNLSMKRKTQDFTEIVIDLAVWDLKHLNAIVAELRGKRTVARVNRVNG</sequence>
<organism evidence="12 13">
    <name type="scientific">Methylobacterium gossipiicola</name>
    <dbReference type="NCBI Taxonomy" id="582675"/>
    <lineage>
        <taxon>Bacteria</taxon>
        <taxon>Pseudomonadati</taxon>
        <taxon>Pseudomonadota</taxon>
        <taxon>Alphaproteobacteria</taxon>
        <taxon>Hyphomicrobiales</taxon>
        <taxon>Methylobacteriaceae</taxon>
        <taxon>Methylobacterium</taxon>
    </lineage>
</organism>
<gene>
    <name evidence="12" type="ORF">SAMN05192565_11080</name>
</gene>
<dbReference type="Proteomes" id="UP000199229">
    <property type="component" value="Unassembled WGS sequence"/>
</dbReference>
<dbReference type="SMART" id="SM00954">
    <property type="entry name" value="RelA_SpoT"/>
    <property type="match status" value="1"/>
</dbReference>
<keyword evidence="12" id="KW-0808">Transferase</keyword>
<dbReference type="PANTHER" id="PTHR21262:SF36">
    <property type="entry name" value="BIFUNCTIONAL (P)PPGPP SYNTHASE_HYDROLASE SPOT"/>
    <property type="match status" value="1"/>
</dbReference>
<dbReference type="InterPro" id="IPR006674">
    <property type="entry name" value="HD_domain"/>
</dbReference>
<dbReference type="GO" id="GO:0015969">
    <property type="term" value="P:guanosine tetraphosphate metabolic process"/>
    <property type="evidence" value="ECO:0007669"/>
    <property type="project" value="InterPro"/>
</dbReference>
<dbReference type="NCBIfam" id="TIGR00691">
    <property type="entry name" value="spoT_relA"/>
    <property type="match status" value="1"/>
</dbReference>
<comment type="similarity">
    <text evidence="7">Belongs to the relA/spoT family.</text>
</comment>
<dbReference type="SUPFAM" id="SSF109604">
    <property type="entry name" value="HD-domain/PDEase-like"/>
    <property type="match status" value="1"/>
</dbReference>
<feature type="domain" description="HD" evidence="10">
    <location>
        <begin position="45"/>
        <end position="144"/>
    </location>
</feature>
<dbReference type="InterPro" id="IPR045600">
    <property type="entry name" value="RelA/SpoT_AH_RIS"/>
</dbReference>
<evidence type="ECO:0000256" key="3">
    <source>
        <dbReference type="ARBA" id="ARBA00023134"/>
    </source>
</evidence>
<dbReference type="Pfam" id="PF04607">
    <property type="entry name" value="RelA_SpoT"/>
    <property type="match status" value="1"/>
</dbReference>
<dbReference type="Gene3D" id="3.30.70.260">
    <property type="match status" value="1"/>
</dbReference>
<evidence type="ECO:0000259" key="10">
    <source>
        <dbReference type="PROSITE" id="PS51831"/>
    </source>
</evidence>
<keyword evidence="3" id="KW-0547">Nucleotide-binding</keyword>
<evidence type="ECO:0000256" key="7">
    <source>
        <dbReference type="RuleBase" id="RU003847"/>
    </source>
</evidence>
<evidence type="ECO:0000256" key="5">
    <source>
        <dbReference type="ARBA" id="ARBA00032407"/>
    </source>
</evidence>
<evidence type="ECO:0000313" key="13">
    <source>
        <dbReference type="Proteomes" id="UP000199229"/>
    </source>
</evidence>
<feature type="domain" description="ACT" evidence="9">
    <location>
        <begin position="675"/>
        <end position="749"/>
    </location>
</feature>
<dbReference type="Pfam" id="PF02824">
    <property type="entry name" value="TGS"/>
    <property type="match status" value="1"/>
</dbReference>
<feature type="region of interest" description="Disordered" evidence="8">
    <location>
        <begin position="558"/>
        <end position="577"/>
    </location>
</feature>
<dbReference type="CDD" id="cd01668">
    <property type="entry name" value="TGS_RSH"/>
    <property type="match status" value="1"/>
</dbReference>
<keyword evidence="12" id="KW-0418">Kinase</keyword>
<dbReference type="Pfam" id="PF19296">
    <property type="entry name" value="RelA_AH_RIS"/>
    <property type="match status" value="1"/>
</dbReference>
<dbReference type="GO" id="GO:0016301">
    <property type="term" value="F:kinase activity"/>
    <property type="evidence" value="ECO:0007669"/>
    <property type="project" value="UniProtKB-KW"/>
</dbReference>
<evidence type="ECO:0000256" key="6">
    <source>
        <dbReference type="ARBA" id="ARBA00048244"/>
    </source>
</evidence>
<dbReference type="RefSeq" id="WP_091971785.1">
    <property type="nucleotide sequence ID" value="NZ_FOPM01000010.1"/>
</dbReference>
<evidence type="ECO:0000313" key="12">
    <source>
        <dbReference type="EMBL" id="SFG76324.1"/>
    </source>
</evidence>
<dbReference type="PANTHER" id="PTHR21262">
    <property type="entry name" value="GUANOSINE-3',5'-BIS DIPHOSPHATE 3'-PYROPHOSPHOHYDROLASE"/>
    <property type="match status" value="1"/>
</dbReference>
<dbReference type="GO" id="GO:0005886">
    <property type="term" value="C:plasma membrane"/>
    <property type="evidence" value="ECO:0007669"/>
    <property type="project" value="TreeGrafter"/>
</dbReference>
<dbReference type="SUPFAM" id="SSF81271">
    <property type="entry name" value="TGS-like"/>
    <property type="match status" value="1"/>
</dbReference>
<dbReference type="EC" id="2.7.6.5" evidence="1"/>
<dbReference type="GO" id="GO:0015949">
    <property type="term" value="P:nucleobase-containing small molecule interconversion"/>
    <property type="evidence" value="ECO:0007669"/>
    <property type="project" value="UniProtKB-ARBA"/>
</dbReference>
<dbReference type="Gene3D" id="1.10.3210.10">
    <property type="entry name" value="Hypothetical protein af1432"/>
    <property type="match status" value="1"/>
</dbReference>
<dbReference type="InterPro" id="IPR012675">
    <property type="entry name" value="Beta-grasp_dom_sf"/>
</dbReference>
<dbReference type="InterPro" id="IPR007685">
    <property type="entry name" value="RelA_SpoT"/>
</dbReference>
<evidence type="ECO:0000256" key="1">
    <source>
        <dbReference type="ARBA" id="ARBA00013251"/>
    </source>
</evidence>
<evidence type="ECO:0000256" key="8">
    <source>
        <dbReference type="SAM" id="MobiDB-lite"/>
    </source>
</evidence>
<dbReference type="InterPro" id="IPR004095">
    <property type="entry name" value="TGS"/>
</dbReference>
<dbReference type="SUPFAM" id="SSF81301">
    <property type="entry name" value="Nucleotidyltransferase"/>
    <property type="match status" value="1"/>
</dbReference>
<evidence type="ECO:0000256" key="4">
    <source>
        <dbReference type="ARBA" id="ARBA00029754"/>
    </source>
</evidence>
<dbReference type="Pfam" id="PF13291">
    <property type="entry name" value="ACT_4"/>
    <property type="match status" value="1"/>
</dbReference>
<evidence type="ECO:0000259" key="9">
    <source>
        <dbReference type="PROSITE" id="PS51671"/>
    </source>
</evidence>
<dbReference type="InterPro" id="IPR043519">
    <property type="entry name" value="NT_sf"/>
</dbReference>
<evidence type="ECO:0000259" key="11">
    <source>
        <dbReference type="PROSITE" id="PS51880"/>
    </source>
</evidence>
<feature type="compositionally biased region" description="Low complexity" evidence="8">
    <location>
        <begin position="562"/>
        <end position="571"/>
    </location>
</feature>
<dbReference type="InterPro" id="IPR003607">
    <property type="entry name" value="HD/PDEase_dom"/>
</dbReference>
<dbReference type="InterPro" id="IPR004811">
    <property type="entry name" value="RelA/Spo_fam"/>
</dbReference>
<dbReference type="Gene3D" id="3.10.20.30">
    <property type="match status" value="1"/>
</dbReference>
<dbReference type="FunFam" id="3.30.460.10:FF:000001">
    <property type="entry name" value="GTP pyrophosphokinase RelA"/>
    <property type="match status" value="1"/>
</dbReference>
<dbReference type="GO" id="GO:0042594">
    <property type="term" value="P:response to starvation"/>
    <property type="evidence" value="ECO:0007669"/>
    <property type="project" value="TreeGrafter"/>
</dbReference>
<dbReference type="InterPro" id="IPR033655">
    <property type="entry name" value="TGS_RelA/SpoT"/>
</dbReference>
<dbReference type="InterPro" id="IPR012676">
    <property type="entry name" value="TGS-like"/>
</dbReference>
<dbReference type="GO" id="GO:0008728">
    <property type="term" value="F:GTP diphosphokinase activity"/>
    <property type="evidence" value="ECO:0007669"/>
    <property type="project" value="UniProtKB-EC"/>
</dbReference>
<dbReference type="GO" id="GO:0005525">
    <property type="term" value="F:GTP binding"/>
    <property type="evidence" value="ECO:0007669"/>
    <property type="project" value="UniProtKB-KW"/>
</dbReference>
<proteinExistence type="inferred from homology"/>
<dbReference type="CDD" id="cd05399">
    <property type="entry name" value="NT_Rel-Spo_like"/>
    <property type="match status" value="1"/>
</dbReference>
<dbReference type="Gene3D" id="3.30.460.10">
    <property type="entry name" value="Beta Polymerase, domain 2"/>
    <property type="match status" value="1"/>
</dbReference>
<dbReference type="PROSITE" id="PS51831">
    <property type="entry name" value="HD"/>
    <property type="match status" value="1"/>
</dbReference>
<comment type="catalytic activity">
    <reaction evidence="6">
        <text>GTP + ATP = guanosine 3'-diphosphate 5'-triphosphate + AMP</text>
        <dbReference type="Rhea" id="RHEA:22088"/>
        <dbReference type="ChEBI" id="CHEBI:30616"/>
        <dbReference type="ChEBI" id="CHEBI:37565"/>
        <dbReference type="ChEBI" id="CHEBI:142410"/>
        <dbReference type="ChEBI" id="CHEBI:456215"/>
        <dbReference type="EC" id="2.7.6.5"/>
    </reaction>
</comment>
<dbReference type="SMART" id="SM00471">
    <property type="entry name" value="HDc"/>
    <property type="match status" value="1"/>
</dbReference>
<dbReference type="PROSITE" id="PS51880">
    <property type="entry name" value="TGS"/>
    <property type="match status" value="1"/>
</dbReference>
<feature type="domain" description="TGS" evidence="11">
    <location>
        <begin position="398"/>
        <end position="459"/>
    </location>
</feature>
<dbReference type="FunFam" id="3.10.20.30:FF:000002">
    <property type="entry name" value="GTP pyrophosphokinase (RelA/SpoT)"/>
    <property type="match status" value="1"/>
</dbReference>
<dbReference type="GO" id="GO:0008893">
    <property type="term" value="F:guanosine-3',5'-bis(diphosphate) 3'-diphosphatase activity"/>
    <property type="evidence" value="ECO:0007669"/>
    <property type="project" value="TreeGrafter"/>
</dbReference>
<name>A0A1I2UGN3_9HYPH</name>
<protein>
    <recommendedName>
        <fullName evidence="2">GTP pyrophosphokinase rsh</fullName>
        <ecNumber evidence="1">2.7.6.5</ecNumber>
    </recommendedName>
    <alternativeName>
        <fullName evidence="5">(p)ppGpp synthase</fullName>
    </alternativeName>
    <alternativeName>
        <fullName evidence="4">ATP:GTP 3'-pyrophosphotransferase</fullName>
    </alternativeName>
</protein>
<comment type="function">
    <text evidence="7">In eubacteria ppGpp (guanosine 3'-diphosphate 5'-diphosphate) is a mediator of the stringent response that coordinates a variety of cellular activities in response to changes in nutritional abundance.</text>
</comment>
<reference evidence="13" key="1">
    <citation type="submission" date="2016-10" db="EMBL/GenBank/DDBJ databases">
        <authorList>
            <person name="Varghese N."/>
            <person name="Submissions S."/>
        </authorList>
    </citation>
    <scope>NUCLEOTIDE SEQUENCE [LARGE SCALE GENOMIC DNA]</scope>
    <source>
        <strain evidence="13">Gh-105</strain>
    </source>
</reference>
<dbReference type="CDD" id="cd00077">
    <property type="entry name" value="HDc"/>
    <property type="match status" value="1"/>
</dbReference>
<keyword evidence="3" id="KW-0342">GTP-binding</keyword>
<dbReference type="OrthoDB" id="9805041at2"/>
<dbReference type="FunFam" id="1.10.3210.10:FF:000001">
    <property type="entry name" value="GTP pyrophosphokinase RelA"/>
    <property type="match status" value="1"/>
</dbReference>
<dbReference type="InterPro" id="IPR045865">
    <property type="entry name" value="ACT-like_dom_sf"/>
</dbReference>
<accession>A0A1I2UGN3</accession>
<dbReference type="AlphaFoldDB" id="A0A1I2UGN3"/>
<dbReference type="STRING" id="582675.SAMN05192565_11080"/>
<dbReference type="SUPFAM" id="SSF55021">
    <property type="entry name" value="ACT-like"/>
    <property type="match status" value="1"/>
</dbReference>
<keyword evidence="13" id="KW-1185">Reference proteome</keyword>
<dbReference type="CDD" id="cd04876">
    <property type="entry name" value="ACT_RelA-SpoT"/>
    <property type="match status" value="1"/>
</dbReference>
<dbReference type="EMBL" id="FOPM01000010">
    <property type="protein sequence ID" value="SFG76324.1"/>
    <property type="molecule type" value="Genomic_DNA"/>
</dbReference>